<protein>
    <submittedName>
        <fullName evidence="2">Uncharacterized protein</fullName>
    </submittedName>
</protein>
<dbReference type="VEuPathDB" id="FungiDB:BO71DRAFT_401684"/>
<evidence type="ECO:0000313" key="3">
    <source>
        <dbReference type="Proteomes" id="UP000247810"/>
    </source>
</evidence>
<accession>A0A319DSI4</accession>
<dbReference type="AlphaFoldDB" id="A0A319DSI4"/>
<name>A0A319DSI4_9EURO</name>
<gene>
    <name evidence="2" type="ORF">BO71DRAFT_401684</name>
</gene>
<evidence type="ECO:0000313" key="2">
    <source>
        <dbReference type="EMBL" id="PYH91058.1"/>
    </source>
</evidence>
<sequence>MAACWRRRHAASISYIYLIPGLHSRYQASACVLSAWACARTTASSSGELSDCRARSSPDYWIAITATLRSTSQRYGDGTHNLGDGVWPGGPRSRSVCSVS</sequence>
<reference evidence="2 3" key="1">
    <citation type="submission" date="2018-02" db="EMBL/GenBank/DDBJ databases">
        <title>The genomes of Aspergillus section Nigri reveals drivers in fungal speciation.</title>
        <authorList>
            <consortium name="DOE Joint Genome Institute"/>
            <person name="Vesth T.C."/>
            <person name="Nybo J."/>
            <person name="Theobald S."/>
            <person name="Brandl J."/>
            <person name="Frisvad J.C."/>
            <person name="Nielsen K.F."/>
            <person name="Lyhne E.K."/>
            <person name="Kogle M.E."/>
            <person name="Kuo A."/>
            <person name="Riley R."/>
            <person name="Clum A."/>
            <person name="Nolan M."/>
            <person name="Lipzen A."/>
            <person name="Salamov A."/>
            <person name="Henrissat B."/>
            <person name="Wiebenga A."/>
            <person name="De vries R.P."/>
            <person name="Grigoriev I.V."/>
            <person name="Mortensen U.H."/>
            <person name="Andersen M.R."/>
            <person name="Baker S.E."/>
        </authorList>
    </citation>
    <scope>NUCLEOTIDE SEQUENCE [LARGE SCALE GENOMIC DNA]</scope>
    <source>
        <strain evidence="2 3">CBS 707.79</strain>
    </source>
</reference>
<organism evidence="2 3">
    <name type="scientific">Aspergillus ellipticus CBS 707.79</name>
    <dbReference type="NCBI Taxonomy" id="1448320"/>
    <lineage>
        <taxon>Eukaryota</taxon>
        <taxon>Fungi</taxon>
        <taxon>Dikarya</taxon>
        <taxon>Ascomycota</taxon>
        <taxon>Pezizomycotina</taxon>
        <taxon>Eurotiomycetes</taxon>
        <taxon>Eurotiomycetidae</taxon>
        <taxon>Eurotiales</taxon>
        <taxon>Aspergillaceae</taxon>
        <taxon>Aspergillus</taxon>
        <taxon>Aspergillus subgen. Circumdati</taxon>
    </lineage>
</organism>
<feature type="region of interest" description="Disordered" evidence="1">
    <location>
        <begin position="81"/>
        <end position="100"/>
    </location>
</feature>
<dbReference type="EMBL" id="KZ825958">
    <property type="protein sequence ID" value="PYH91058.1"/>
    <property type="molecule type" value="Genomic_DNA"/>
</dbReference>
<proteinExistence type="predicted"/>
<evidence type="ECO:0000256" key="1">
    <source>
        <dbReference type="SAM" id="MobiDB-lite"/>
    </source>
</evidence>
<feature type="non-terminal residue" evidence="2">
    <location>
        <position position="100"/>
    </location>
</feature>
<dbReference type="Proteomes" id="UP000247810">
    <property type="component" value="Unassembled WGS sequence"/>
</dbReference>
<keyword evidence="3" id="KW-1185">Reference proteome</keyword>